<organism evidence="2 3">
    <name type="scientific">Rhodotorula diobovata</name>
    <dbReference type="NCBI Taxonomy" id="5288"/>
    <lineage>
        <taxon>Eukaryota</taxon>
        <taxon>Fungi</taxon>
        <taxon>Dikarya</taxon>
        <taxon>Basidiomycota</taxon>
        <taxon>Pucciniomycotina</taxon>
        <taxon>Microbotryomycetes</taxon>
        <taxon>Sporidiobolales</taxon>
        <taxon>Sporidiobolaceae</taxon>
        <taxon>Rhodotorula</taxon>
    </lineage>
</organism>
<dbReference type="AlphaFoldDB" id="A0A5C5FXB6"/>
<dbReference type="EMBL" id="SOZI01000042">
    <property type="protein sequence ID" value="TNY21513.1"/>
    <property type="molecule type" value="Genomic_DNA"/>
</dbReference>
<comment type="caution">
    <text evidence="2">The sequence shown here is derived from an EMBL/GenBank/DDBJ whole genome shotgun (WGS) entry which is preliminary data.</text>
</comment>
<feature type="region of interest" description="Disordered" evidence="1">
    <location>
        <begin position="1"/>
        <end position="38"/>
    </location>
</feature>
<proteinExistence type="predicted"/>
<accession>A0A5C5FXB6</accession>
<dbReference type="Proteomes" id="UP000311382">
    <property type="component" value="Unassembled WGS sequence"/>
</dbReference>
<reference evidence="2 3" key="1">
    <citation type="submission" date="2019-03" db="EMBL/GenBank/DDBJ databases">
        <title>Rhodosporidium diobovatum UCD-FST 08-225 genome sequencing, assembly, and annotation.</title>
        <authorList>
            <person name="Fakankun I.U."/>
            <person name="Fristensky B."/>
            <person name="Levin D.B."/>
        </authorList>
    </citation>
    <scope>NUCLEOTIDE SEQUENCE [LARGE SCALE GENOMIC DNA]</scope>
    <source>
        <strain evidence="2 3">UCD-FST 08-225</strain>
    </source>
</reference>
<evidence type="ECO:0000256" key="1">
    <source>
        <dbReference type="SAM" id="MobiDB-lite"/>
    </source>
</evidence>
<gene>
    <name evidence="2" type="ORF">DMC30DRAFT_199568</name>
</gene>
<sequence length="232" mass="26578">MSRPETSSHWLRLPRRSSSSGTSPAASIRSRPRSRSGFDLSDYRHLLSLLLSTIPADSKKWRLLTQAWWDKLDDDQRKQVTGWAEHVRAYSHDEVHVKPEVPPYLVNARDYVRHRDCPVGAPDADESAPWHLRRRRRLTRGERPTSSSRPWSASTTSPKPRCAATYPRPSEAGADPHKRLISCPRALAQHDAYYTAAHSLGVHPHGRREIGHRMAQIYGTTKREWEAGRSWQ</sequence>
<feature type="compositionally biased region" description="Low complexity" evidence="1">
    <location>
        <begin position="144"/>
        <end position="158"/>
    </location>
</feature>
<name>A0A5C5FXB6_9BASI</name>
<feature type="region of interest" description="Disordered" evidence="1">
    <location>
        <begin position="120"/>
        <end position="177"/>
    </location>
</feature>
<protein>
    <submittedName>
        <fullName evidence="2">Uncharacterized protein</fullName>
    </submittedName>
</protein>
<evidence type="ECO:0000313" key="2">
    <source>
        <dbReference type="EMBL" id="TNY21513.1"/>
    </source>
</evidence>
<feature type="compositionally biased region" description="Low complexity" evidence="1">
    <location>
        <begin position="7"/>
        <end position="29"/>
    </location>
</feature>
<evidence type="ECO:0000313" key="3">
    <source>
        <dbReference type="Proteomes" id="UP000311382"/>
    </source>
</evidence>
<keyword evidence="3" id="KW-1185">Reference proteome</keyword>